<name>A0ABP8M9A9_9BACT</name>
<dbReference type="EMBL" id="BAABEY010000036">
    <property type="protein sequence ID" value="GAA4446744.1"/>
    <property type="molecule type" value="Genomic_DNA"/>
</dbReference>
<feature type="chain" id="PRO_5045041444" description="Secretion system C-terminal sorting domain-containing protein" evidence="1">
    <location>
        <begin position="42"/>
        <end position="380"/>
    </location>
</feature>
<keyword evidence="1" id="KW-0732">Signal</keyword>
<feature type="domain" description="Secretion system C-terminal sorting" evidence="2">
    <location>
        <begin position="308"/>
        <end position="377"/>
    </location>
</feature>
<proteinExistence type="predicted"/>
<evidence type="ECO:0000313" key="3">
    <source>
        <dbReference type="EMBL" id="GAA4446744.1"/>
    </source>
</evidence>
<dbReference type="Proteomes" id="UP001501508">
    <property type="component" value="Unassembled WGS sequence"/>
</dbReference>
<keyword evidence="4" id="KW-1185">Reference proteome</keyword>
<gene>
    <name evidence="3" type="ORF">GCM10023091_40420</name>
</gene>
<evidence type="ECO:0000313" key="4">
    <source>
        <dbReference type="Proteomes" id="UP001501508"/>
    </source>
</evidence>
<protein>
    <recommendedName>
        <fullName evidence="2">Secretion system C-terminal sorting domain-containing protein</fullName>
    </recommendedName>
</protein>
<dbReference type="InterPro" id="IPR026444">
    <property type="entry name" value="Secre_tail"/>
</dbReference>
<dbReference type="Pfam" id="PF18962">
    <property type="entry name" value="Por_Secre_tail"/>
    <property type="match status" value="1"/>
</dbReference>
<evidence type="ECO:0000256" key="1">
    <source>
        <dbReference type="SAM" id="SignalP"/>
    </source>
</evidence>
<comment type="caution">
    <text evidence="3">The sequence shown here is derived from an EMBL/GenBank/DDBJ whole genome shotgun (WGS) entry which is preliminary data.</text>
</comment>
<sequence>MIFRSGPEVVPTTFIKTNRTLFMKRLFLPVFFCLIFSAAFADTNPFVQSANISVAPIPGANPYATFSFLFGNSGSEPIGFEDVDGEYDPITLIISMGNGTYDDDHYNDPVSAVGGDYKDYFSWTYNAATSTYTGKQIKEIEARGGGEITIAYKATKATPMTQPFNGFNVNLTSNGNAPNGPGTNPTEDDYTKEFTYVDGSLPVALAEFNVTREGAGALLRWVTTEEINSSYSQVERSTDARNWASLGTARAQGEGRSLINYRFSHGSPPYGINYYRLKMVDVDASFEYSPVKSIDFKGGKEEDIFVGYPNPVTDRIWVNSKLQSRFHSLRVQNVSGRTLIDLASFPVNGIDAANLPAGIYILTLKSQNGSTLHQKISVLR</sequence>
<evidence type="ECO:0000259" key="2">
    <source>
        <dbReference type="Pfam" id="PF18962"/>
    </source>
</evidence>
<feature type="signal peptide" evidence="1">
    <location>
        <begin position="1"/>
        <end position="41"/>
    </location>
</feature>
<reference evidence="4" key="1">
    <citation type="journal article" date="2019" name="Int. J. Syst. Evol. Microbiol.">
        <title>The Global Catalogue of Microorganisms (GCM) 10K type strain sequencing project: providing services to taxonomists for standard genome sequencing and annotation.</title>
        <authorList>
            <consortium name="The Broad Institute Genomics Platform"/>
            <consortium name="The Broad Institute Genome Sequencing Center for Infectious Disease"/>
            <person name="Wu L."/>
            <person name="Ma J."/>
        </authorList>
    </citation>
    <scope>NUCLEOTIDE SEQUENCE [LARGE SCALE GENOMIC DNA]</scope>
    <source>
        <strain evidence="4">JCM 31920</strain>
    </source>
</reference>
<accession>A0ABP8M9A9</accession>
<dbReference type="NCBIfam" id="TIGR04183">
    <property type="entry name" value="Por_Secre_tail"/>
    <property type="match status" value="1"/>
</dbReference>
<organism evidence="3 4">
    <name type="scientific">Ravibacter arvi</name>
    <dbReference type="NCBI Taxonomy" id="2051041"/>
    <lineage>
        <taxon>Bacteria</taxon>
        <taxon>Pseudomonadati</taxon>
        <taxon>Bacteroidota</taxon>
        <taxon>Cytophagia</taxon>
        <taxon>Cytophagales</taxon>
        <taxon>Spirosomataceae</taxon>
        <taxon>Ravibacter</taxon>
    </lineage>
</organism>